<name>A0ABY3C5X3_9GAMM</name>
<feature type="domain" description="MotA/TolQ/ExbB proton channel" evidence="8">
    <location>
        <begin position="75"/>
        <end position="155"/>
    </location>
</feature>
<proteinExistence type="inferred from homology"/>
<evidence type="ECO:0000256" key="6">
    <source>
        <dbReference type="RuleBase" id="RU004057"/>
    </source>
</evidence>
<keyword evidence="3 7" id="KW-0812">Transmembrane</keyword>
<dbReference type="EMBL" id="RYFG02000117">
    <property type="protein sequence ID" value="TRW90648.1"/>
    <property type="molecule type" value="Genomic_DNA"/>
</dbReference>
<reference evidence="9 10" key="1">
    <citation type="journal article" date="2019" name="Antonie Van Leeuwenhoek">
        <title>Description of 'Ca. Methylobacter oryzae' KRF1, a novel species from the environmentally important Methylobacter clade 2.</title>
        <authorList>
            <person name="Khatri K."/>
            <person name="Mohite J.A."/>
            <person name="Pandit P.S."/>
            <person name="Bahulikar R."/>
            <person name="Rahalkar M.C."/>
        </authorList>
    </citation>
    <scope>NUCLEOTIDE SEQUENCE [LARGE SCALE GENOMIC DNA]</scope>
    <source>
        <strain evidence="9 10">KRF1</strain>
    </source>
</reference>
<evidence type="ECO:0000256" key="7">
    <source>
        <dbReference type="SAM" id="Phobius"/>
    </source>
</evidence>
<feature type="transmembrane region" description="Helical" evidence="7">
    <location>
        <begin position="16"/>
        <end position="40"/>
    </location>
</feature>
<protein>
    <submittedName>
        <fullName evidence="9">MotA/TolQ/ExbB proton channel family protein</fullName>
    </submittedName>
</protein>
<evidence type="ECO:0000256" key="5">
    <source>
        <dbReference type="ARBA" id="ARBA00023136"/>
    </source>
</evidence>
<comment type="caution">
    <text evidence="9">The sequence shown here is derived from an EMBL/GenBank/DDBJ whole genome shotgun (WGS) entry which is preliminary data.</text>
</comment>
<feature type="transmembrane region" description="Helical" evidence="7">
    <location>
        <begin position="83"/>
        <end position="104"/>
    </location>
</feature>
<comment type="subcellular location">
    <subcellularLocation>
        <location evidence="1">Cell membrane</location>
        <topology evidence="1">Multi-pass membrane protein</topology>
    </subcellularLocation>
    <subcellularLocation>
        <location evidence="6">Membrane</location>
        <topology evidence="6">Multi-pass membrane protein</topology>
    </subcellularLocation>
</comment>
<keyword evidence="5 7" id="KW-0472">Membrane</keyword>
<organism evidence="9 10">
    <name type="scientific">Candidatus Methylobacter oryzae</name>
    <dbReference type="NCBI Taxonomy" id="2497749"/>
    <lineage>
        <taxon>Bacteria</taxon>
        <taxon>Pseudomonadati</taxon>
        <taxon>Pseudomonadota</taxon>
        <taxon>Gammaproteobacteria</taxon>
        <taxon>Methylococcales</taxon>
        <taxon>Methylococcaceae</taxon>
        <taxon>Methylobacter</taxon>
    </lineage>
</organism>
<evidence type="ECO:0000313" key="10">
    <source>
        <dbReference type="Proteomes" id="UP000733744"/>
    </source>
</evidence>
<gene>
    <name evidence="9" type="ORF">EKO24_018695</name>
</gene>
<keyword evidence="6" id="KW-0653">Protein transport</keyword>
<dbReference type="Proteomes" id="UP000733744">
    <property type="component" value="Unassembled WGS sequence"/>
</dbReference>
<keyword evidence="2" id="KW-1003">Cell membrane</keyword>
<accession>A0ABY3C5X3</accession>
<feature type="transmembrane region" description="Helical" evidence="7">
    <location>
        <begin position="116"/>
        <end position="138"/>
    </location>
</feature>
<keyword evidence="10" id="KW-1185">Reference proteome</keyword>
<evidence type="ECO:0000256" key="2">
    <source>
        <dbReference type="ARBA" id="ARBA00022475"/>
    </source>
</evidence>
<dbReference type="Pfam" id="PF01618">
    <property type="entry name" value="MotA_ExbB"/>
    <property type="match status" value="1"/>
</dbReference>
<keyword evidence="4 7" id="KW-1133">Transmembrane helix</keyword>
<dbReference type="RefSeq" id="WP_143733257.1">
    <property type="nucleotide sequence ID" value="NZ_RYFG02000117.1"/>
</dbReference>
<evidence type="ECO:0000313" key="9">
    <source>
        <dbReference type="EMBL" id="TRW90648.1"/>
    </source>
</evidence>
<dbReference type="InterPro" id="IPR002898">
    <property type="entry name" value="MotA_ExbB_proton_chnl"/>
</dbReference>
<comment type="similarity">
    <text evidence="6">Belongs to the exbB/tolQ family.</text>
</comment>
<evidence type="ECO:0000256" key="3">
    <source>
        <dbReference type="ARBA" id="ARBA00022692"/>
    </source>
</evidence>
<sequence>MSNLIETNLYSLSQLFLIPVLLSVIAVFFYAFYALGAFLWQAVQRHRGDARGFELLTAKHNEPSLTVIDLETLALKRLEISRLISRVAPMLGLVATMIPMGPALKSLADGQLQEVSANLMVAFSAVILSLIAASLTYWTVNVRRRWYATELAEVEHGAKRQPTQPAGHDAVLHDPAAVLAAGSLQ</sequence>
<evidence type="ECO:0000256" key="1">
    <source>
        <dbReference type="ARBA" id="ARBA00004651"/>
    </source>
</evidence>
<evidence type="ECO:0000259" key="8">
    <source>
        <dbReference type="Pfam" id="PF01618"/>
    </source>
</evidence>
<keyword evidence="6" id="KW-0813">Transport</keyword>
<evidence type="ECO:0000256" key="4">
    <source>
        <dbReference type="ARBA" id="ARBA00022989"/>
    </source>
</evidence>